<dbReference type="OrthoDB" id="4173905at2759"/>
<dbReference type="PANTHER" id="PTHR10792:SF8">
    <property type="entry name" value="RIBOSOME BIOGENESIS PROTEIN RLP24-RELATED"/>
    <property type="match status" value="1"/>
</dbReference>
<evidence type="ECO:0000256" key="6">
    <source>
        <dbReference type="PROSITE-ProRule" id="PRU00146"/>
    </source>
</evidence>
<dbReference type="PROSITE" id="PS50016">
    <property type="entry name" value="ZF_PHD_2"/>
    <property type="match status" value="1"/>
</dbReference>
<feature type="compositionally biased region" description="Polar residues" evidence="8">
    <location>
        <begin position="19"/>
        <end position="33"/>
    </location>
</feature>
<feature type="region of interest" description="Disordered" evidence="8">
    <location>
        <begin position="262"/>
        <end position="585"/>
    </location>
</feature>
<feature type="compositionally biased region" description="Polar residues" evidence="8">
    <location>
        <begin position="114"/>
        <end position="153"/>
    </location>
</feature>
<sequence>MKSAKPATAEASAHRRSQPVRQTRTNPPRSSINAGRVGAREPAASGPVGDQPIDIYPAITHFADTMTALPKELVRHFTLLKEVDAKIFAPQEQLFKLVSSATQAALPVARPRNEATSSVAPGSAPMSAQGSFTGAAQPSSLVPPSADESSTASGVFDPSNIPRRQLFRQTAFKIQEMLVSLEEKNHVISTANEALQHQLARVEDVWPYLENEFSDEAKWGSATHWAYPENRGGKSNFERARRDGAAAISAAAQALADEAAARSDARKQAVQAKKNMRNANHGPELDGPREKKPSSKVRKTEDGDQAGLGLSGTANGNPPKRRKTEKAAAGGTPMERTISSALGSAGSKAKGGSPRGTPAPEAAKKRRALPTGTAPAKKKPANSGKTPSTTSSPVVHTMSEPKSGASPAPTSAPRPVSSRARQNSVNSTSENGKTRRPSVTAKVTNGSVADKPDSASEKATTITEVPLPIKSEPGKKENEKHDNITTPALAASKKESKVEPPEIKAESTPTLPQPATVTTKSGRASKPSTPALATFQDAAAARASRTRNDGAKKSHRKGSTTQLVAQQAADDDATSSMQDEDEGDIDGDEPTYCYCNSVSYGEMVACDSDDCEREWFHLDCVGLKVAPGSKTKWYCEDCKERLRLAGKKVSTRIEDCSFCGRPSYPSKGITFVRNDGKSFRFCRSKCHRNFKMKRNPRKLKWTKAYRRNAGKEMVVDSTLLFGQRRNEPVRYDRDLVARTLAAMKRVSEIRQRRERVFYRRRMAGKRGRELAAARKLVAENEHLLPRMRGSEKKRLAEMAAAGEEVDVEAEEERATRSYKSKAFGQEKRRLRVREDGGVEEDGMDMD</sequence>
<comment type="function">
    <text evidence="7">Component of an histone acetyltransferase complex.</text>
</comment>
<dbReference type="InterPro" id="IPR013083">
    <property type="entry name" value="Znf_RING/FYVE/PHD"/>
</dbReference>
<dbReference type="InterPro" id="IPR056366">
    <property type="entry name" value="Ribosomal_eL24"/>
</dbReference>
<dbReference type="Gene3D" id="3.30.40.10">
    <property type="entry name" value="Zinc/RING finger domain, C3HC4 (zinc finger)"/>
    <property type="match status" value="1"/>
</dbReference>
<evidence type="ECO:0000256" key="4">
    <source>
        <dbReference type="ARBA" id="ARBA00022771"/>
    </source>
</evidence>
<evidence type="ECO:0000256" key="2">
    <source>
        <dbReference type="ARBA" id="ARBA00022517"/>
    </source>
</evidence>
<dbReference type="SMART" id="SM00249">
    <property type="entry name" value="PHD"/>
    <property type="match status" value="1"/>
</dbReference>
<reference evidence="10 11" key="1">
    <citation type="journal article" date="2019" name="Appl. Microbiol. Biotechnol.">
        <title>Genome sequence of Isaria javanica and comparative genome analysis insights into family S53 peptidase evolution in fungal entomopathogens.</title>
        <authorList>
            <person name="Lin R."/>
            <person name="Zhang X."/>
            <person name="Xin B."/>
            <person name="Zou M."/>
            <person name="Gao Y."/>
            <person name="Qin F."/>
            <person name="Hu Q."/>
            <person name="Xie B."/>
            <person name="Cheng X."/>
        </authorList>
    </citation>
    <scope>NUCLEOTIDE SEQUENCE [LARGE SCALE GENOMIC DNA]</scope>
    <source>
        <strain evidence="10 11">IJ1G</strain>
    </source>
</reference>
<evidence type="ECO:0000256" key="3">
    <source>
        <dbReference type="ARBA" id="ARBA00022723"/>
    </source>
</evidence>
<organism evidence="10 11">
    <name type="scientific">Cordyceps javanica</name>
    <dbReference type="NCBI Taxonomy" id="43265"/>
    <lineage>
        <taxon>Eukaryota</taxon>
        <taxon>Fungi</taxon>
        <taxon>Dikarya</taxon>
        <taxon>Ascomycota</taxon>
        <taxon>Pezizomycotina</taxon>
        <taxon>Sordariomycetes</taxon>
        <taxon>Hypocreomycetidae</taxon>
        <taxon>Hypocreales</taxon>
        <taxon>Cordycipitaceae</taxon>
        <taxon>Cordyceps</taxon>
    </lineage>
</organism>
<dbReference type="PROSITE" id="PS01359">
    <property type="entry name" value="ZF_PHD_1"/>
    <property type="match status" value="1"/>
</dbReference>
<dbReference type="Pfam" id="PF01246">
    <property type="entry name" value="Ribosomal_L24e"/>
    <property type="match status" value="1"/>
</dbReference>
<dbReference type="SUPFAM" id="SSF57716">
    <property type="entry name" value="Glucocorticoid receptor-like (DNA-binding domain)"/>
    <property type="match status" value="1"/>
</dbReference>
<dbReference type="Proteomes" id="UP000315783">
    <property type="component" value="Unassembled WGS sequence"/>
</dbReference>
<evidence type="ECO:0000313" key="10">
    <source>
        <dbReference type="EMBL" id="TQW00539.1"/>
    </source>
</evidence>
<feature type="compositionally biased region" description="Acidic residues" evidence="8">
    <location>
        <begin position="569"/>
        <end position="585"/>
    </location>
</feature>
<dbReference type="CDD" id="cd00472">
    <property type="entry name" value="Ribosomal_L24e_L24"/>
    <property type="match status" value="1"/>
</dbReference>
<keyword evidence="11" id="KW-1185">Reference proteome</keyword>
<dbReference type="InterPro" id="IPR011017">
    <property type="entry name" value="TRASH_dom"/>
</dbReference>
<dbReference type="GO" id="GO:0003735">
    <property type="term" value="F:structural constituent of ribosome"/>
    <property type="evidence" value="ECO:0007669"/>
    <property type="project" value="InterPro"/>
</dbReference>
<evidence type="ECO:0000259" key="9">
    <source>
        <dbReference type="PROSITE" id="PS50016"/>
    </source>
</evidence>
<feature type="region of interest" description="Disordered" evidence="8">
    <location>
        <begin position="801"/>
        <end position="846"/>
    </location>
</feature>
<dbReference type="GO" id="GO:0005730">
    <property type="term" value="C:nucleolus"/>
    <property type="evidence" value="ECO:0007669"/>
    <property type="project" value="TreeGrafter"/>
</dbReference>
<dbReference type="SMART" id="SM01408">
    <property type="entry name" value="ING"/>
    <property type="match status" value="1"/>
</dbReference>
<keyword evidence="5 7" id="KW-0862">Zinc</keyword>
<accession>A0A545WCL7</accession>
<comment type="similarity">
    <text evidence="7">Belongs to the ING family.</text>
</comment>
<feature type="region of interest" description="Disordered" evidence="8">
    <location>
        <begin position="109"/>
        <end position="158"/>
    </location>
</feature>
<keyword evidence="2" id="KW-0690">Ribosome biogenesis</keyword>
<dbReference type="PANTHER" id="PTHR10792">
    <property type="entry name" value="60S RIBOSOMAL PROTEIN L24"/>
    <property type="match status" value="1"/>
</dbReference>
<comment type="subcellular location">
    <subcellularLocation>
        <location evidence="7">Nucleus</location>
    </subcellularLocation>
</comment>
<feature type="compositionally biased region" description="Acidic residues" evidence="8">
    <location>
        <begin position="837"/>
        <end position="846"/>
    </location>
</feature>
<dbReference type="Gene3D" id="2.30.170.20">
    <property type="entry name" value="Ribosomal protein L24e"/>
    <property type="match status" value="1"/>
</dbReference>
<dbReference type="GO" id="GO:0006325">
    <property type="term" value="P:chromatin organization"/>
    <property type="evidence" value="ECO:0007669"/>
    <property type="project" value="UniProtKB-KW"/>
</dbReference>
<dbReference type="Pfam" id="PF12998">
    <property type="entry name" value="ING"/>
    <property type="match status" value="1"/>
</dbReference>
<dbReference type="GO" id="GO:0008270">
    <property type="term" value="F:zinc ion binding"/>
    <property type="evidence" value="ECO:0007669"/>
    <property type="project" value="UniProtKB-KW"/>
</dbReference>
<feature type="compositionally biased region" description="Basic and acidic residues" evidence="8">
    <location>
        <begin position="283"/>
        <end position="302"/>
    </location>
</feature>
<comment type="similarity">
    <text evidence="1">Belongs to the eukaryotic ribosomal protein eL24 family.</text>
</comment>
<dbReference type="InterPro" id="IPR001965">
    <property type="entry name" value="Znf_PHD"/>
</dbReference>
<dbReference type="InterPro" id="IPR038630">
    <property type="entry name" value="L24e/L24_sf"/>
</dbReference>
<name>A0A545WCL7_9HYPO</name>
<dbReference type="EMBL" id="SPUK01000001">
    <property type="protein sequence ID" value="TQW00539.1"/>
    <property type="molecule type" value="Genomic_DNA"/>
</dbReference>
<dbReference type="SMART" id="SM00746">
    <property type="entry name" value="TRASH"/>
    <property type="match status" value="1"/>
</dbReference>
<dbReference type="InterPro" id="IPR000988">
    <property type="entry name" value="Ribosomal_eL24-rel_N"/>
</dbReference>
<comment type="domain">
    <text evidence="7">The PHD-type zinc finger mediates the binding to H3K4me3.</text>
</comment>
<evidence type="ECO:0000256" key="8">
    <source>
        <dbReference type="SAM" id="MobiDB-lite"/>
    </source>
</evidence>
<feature type="region of interest" description="Disordered" evidence="8">
    <location>
        <begin position="1"/>
        <end position="49"/>
    </location>
</feature>
<dbReference type="SUPFAM" id="SSF57903">
    <property type="entry name" value="FYVE/PHD zinc finger"/>
    <property type="match status" value="1"/>
</dbReference>
<comment type="caution">
    <text evidence="10">The sequence shown here is derived from an EMBL/GenBank/DDBJ whole genome shotgun (WGS) entry which is preliminary data.</text>
</comment>
<dbReference type="InterPro" id="IPR019786">
    <property type="entry name" value="Zinc_finger_PHD-type_CS"/>
</dbReference>
<feature type="compositionally biased region" description="Basic and acidic residues" evidence="8">
    <location>
        <begin position="472"/>
        <end position="483"/>
    </location>
</feature>
<proteinExistence type="inferred from homology"/>
<evidence type="ECO:0000256" key="7">
    <source>
        <dbReference type="RuleBase" id="RU361213"/>
    </source>
</evidence>
<dbReference type="AlphaFoldDB" id="A0A545WCL7"/>
<keyword evidence="3 7" id="KW-0479">Metal-binding</keyword>
<feature type="compositionally biased region" description="Polar residues" evidence="8">
    <location>
        <begin position="507"/>
        <end position="528"/>
    </location>
</feature>
<feature type="compositionally biased region" description="Low complexity" evidence="8">
    <location>
        <begin position="386"/>
        <end position="395"/>
    </location>
</feature>
<dbReference type="CDD" id="cd15505">
    <property type="entry name" value="PHD_ING"/>
    <property type="match status" value="1"/>
</dbReference>
<evidence type="ECO:0000256" key="1">
    <source>
        <dbReference type="ARBA" id="ARBA00005647"/>
    </source>
</evidence>
<feature type="domain" description="PHD-type" evidence="9">
    <location>
        <begin position="590"/>
        <end position="641"/>
    </location>
</feature>
<dbReference type="FunFam" id="2.30.170.20:FF:000001">
    <property type="entry name" value="probable ribosome biogenesis protein RLP24"/>
    <property type="match status" value="1"/>
</dbReference>
<dbReference type="InterPro" id="IPR011011">
    <property type="entry name" value="Znf_FYVE_PHD"/>
</dbReference>
<comment type="subunit">
    <text evidence="7">Component of an histone acetyltransferase complex. Interacts with H3K4me3 and to a lesser extent with H3K4me2.</text>
</comment>
<evidence type="ECO:0000313" key="11">
    <source>
        <dbReference type="Proteomes" id="UP000315783"/>
    </source>
</evidence>
<evidence type="ECO:0000256" key="5">
    <source>
        <dbReference type="ARBA" id="ARBA00022833"/>
    </source>
</evidence>
<keyword evidence="4 6" id="KW-0863">Zinc-finger</keyword>
<feature type="compositionally biased region" description="Polar residues" evidence="8">
    <location>
        <begin position="419"/>
        <end position="431"/>
    </location>
</feature>
<dbReference type="STRING" id="43265.A0A545WCL7"/>
<protein>
    <recommendedName>
        <fullName evidence="7">Chromatin modification-related protein</fullName>
    </recommendedName>
</protein>
<dbReference type="GO" id="GO:1902626">
    <property type="term" value="P:assembly of large subunit precursor of preribosome"/>
    <property type="evidence" value="ECO:0007669"/>
    <property type="project" value="UniProtKB-ARBA"/>
</dbReference>
<dbReference type="InterPro" id="IPR019787">
    <property type="entry name" value="Znf_PHD-finger"/>
</dbReference>
<keyword evidence="7" id="KW-0156">Chromatin regulator</keyword>
<feature type="compositionally biased region" description="Low complexity" evidence="8">
    <location>
        <begin position="339"/>
        <end position="352"/>
    </location>
</feature>
<dbReference type="GO" id="GO:0000785">
    <property type="term" value="C:chromatin"/>
    <property type="evidence" value="ECO:0007669"/>
    <property type="project" value="UniProtKB-ARBA"/>
</dbReference>
<gene>
    <name evidence="10" type="ORF">IF1G_00470</name>
</gene>
<feature type="compositionally biased region" description="Basic and acidic residues" evidence="8">
    <location>
        <begin position="824"/>
        <end position="836"/>
    </location>
</feature>
<dbReference type="InterPro" id="IPR024610">
    <property type="entry name" value="ING_N_histone-binding"/>
</dbReference>
<keyword evidence="7" id="KW-0539">Nucleus</keyword>
<feature type="compositionally biased region" description="Basic and acidic residues" evidence="8">
    <location>
        <begin position="492"/>
        <end position="505"/>
    </location>
</feature>